<keyword evidence="3" id="KW-1185">Reference proteome</keyword>
<dbReference type="EMBL" id="ML978068">
    <property type="protein sequence ID" value="KAF2018248.1"/>
    <property type="molecule type" value="Genomic_DNA"/>
</dbReference>
<dbReference type="GeneID" id="54280351"/>
<dbReference type="OrthoDB" id="541052at2759"/>
<feature type="non-terminal residue" evidence="2">
    <location>
        <position position="1"/>
    </location>
</feature>
<dbReference type="GO" id="GO:0016740">
    <property type="term" value="F:transferase activity"/>
    <property type="evidence" value="ECO:0007669"/>
    <property type="project" value="UniProtKB-KW"/>
</dbReference>
<proteinExistence type="predicted"/>
<dbReference type="InterPro" id="IPR051091">
    <property type="entry name" value="O-Glucosyltr/Glycosyltrsf_90"/>
</dbReference>
<evidence type="ECO:0000259" key="1">
    <source>
        <dbReference type="Pfam" id="PF05686"/>
    </source>
</evidence>
<dbReference type="Pfam" id="PF05686">
    <property type="entry name" value="Glyco_transf_90"/>
    <property type="match status" value="1"/>
</dbReference>
<dbReference type="PANTHER" id="PTHR12203:SF22">
    <property type="entry name" value="CAPSULE ASSOCIATED PROTEIN"/>
    <property type="match status" value="1"/>
</dbReference>
<dbReference type="RefSeq" id="XP_033386587.1">
    <property type="nucleotide sequence ID" value="XM_033522954.1"/>
</dbReference>
<dbReference type="AlphaFoldDB" id="A0A6A5XY60"/>
<keyword evidence="2" id="KW-0808">Transferase</keyword>
<sequence length="585" mass="66106">HPIDELIADAEKGFSALLKTEAVSLKDAAAKYRRKRGRHPPPDFDAWYNFASSSGSVIVEDFWDQIYHDLGPFWGVNPSTLRQQAHGLKPKISIRNGKVESDPQGAYTKLQQWTDMVLTLSSHKHVRLPDVDLPFNVNEEPALAVPWETIDTMLSFSRRIKASIADVQTSFTDLETPETTANETFGFDPEWLGPRRTHPASALGPRPYWTVVRPACHPRSPSRLHSIMSDIWDLHGRTSEAHSAVNITPGGWPLGTLRGYVKNWTIATDVCRHSHLQGLHGAFVAPEHMSVSEKMFPLFGASKFSMSNEILLPGALEWNRTEISSSVDHSVGVNWATRQDKLFWRGPATGGQYSKSNWNRSHRHRFVGMLNGSNILMVDQSPNVTTSGQDISSSRTFRLPSRDAYLLPSRHDHHLAAWVSSWADASFRTETLDCEKLSGEESPRCPSSFFSVAQAASGRDIEQHKYTAVVDGNGGDDGGEFTRALENGLVTLRGSVYRQWYDARIKPWVHYVPMDNTFIDLLGIMEYFLPWSVGHDEQARKIAKTGQKWARKVLRREDMLIYVYRLILEFARVVDDSRERLGWVE</sequence>
<evidence type="ECO:0000313" key="2">
    <source>
        <dbReference type="EMBL" id="KAF2018248.1"/>
    </source>
</evidence>
<organism evidence="2 3">
    <name type="scientific">Aaosphaeria arxii CBS 175.79</name>
    <dbReference type="NCBI Taxonomy" id="1450172"/>
    <lineage>
        <taxon>Eukaryota</taxon>
        <taxon>Fungi</taxon>
        <taxon>Dikarya</taxon>
        <taxon>Ascomycota</taxon>
        <taxon>Pezizomycotina</taxon>
        <taxon>Dothideomycetes</taxon>
        <taxon>Pleosporomycetidae</taxon>
        <taxon>Pleosporales</taxon>
        <taxon>Pleosporales incertae sedis</taxon>
        <taxon>Aaosphaeria</taxon>
    </lineage>
</organism>
<gene>
    <name evidence="2" type="ORF">BU24DRAFT_323317</name>
</gene>
<feature type="domain" description="Glycosyl transferase CAP10" evidence="1">
    <location>
        <begin position="489"/>
        <end position="574"/>
    </location>
</feature>
<reference evidence="2" key="1">
    <citation type="journal article" date="2020" name="Stud. Mycol.">
        <title>101 Dothideomycetes genomes: a test case for predicting lifestyles and emergence of pathogens.</title>
        <authorList>
            <person name="Haridas S."/>
            <person name="Albert R."/>
            <person name="Binder M."/>
            <person name="Bloem J."/>
            <person name="Labutti K."/>
            <person name="Salamov A."/>
            <person name="Andreopoulos B."/>
            <person name="Baker S."/>
            <person name="Barry K."/>
            <person name="Bills G."/>
            <person name="Bluhm B."/>
            <person name="Cannon C."/>
            <person name="Castanera R."/>
            <person name="Culley D."/>
            <person name="Daum C."/>
            <person name="Ezra D."/>
            <person name="Gonzalez J."/>
            <person name="Henrissat B."/>
            <person name="Kuo A."/>
            <person name="Liang C."/>
            <person name="Lipzen A."/>
            <person name="Lutzoni F."/>
            <person name="Magnuson J."/>
            <person name="Mondo S."/>
            <person name="Nolan M."/>
            <person name="Ohm R."/>
            <person name="Pangilinan J."/>
            <person name="Park H.-J."/>
            <person name="Ramirez L."/>
            <person name="Alfaro M."/>
            <person name="Sun H."/>
            <person name="Tritt A."/>
            <person name="Yoshinaga Y."/>
            <person name="Zwiers L.-H."/>
            <person name="Turgeon B."/>
            <person name="Goodwin S."/>
            <person name="Spatafora J."/>
            <person name="Crous P."/>
            <person name="Grigoriev I."/>
        </authorList>
    </citation>
    <scope>NUCLEOTIDE SEQUENCE</scope>
    <source>
        <strain evidence="2">CBS 175.79</strain>
    </source>
</reference>
<accession>A0A6A5XY60</accession>
<feature type="non-terminal residue" evidence="2">
    <location>
        <position position="585"/>
    </location>
</feature>
<dbReference type="Proteomes" id="UP000799778">
    <property type="component" value="Unassembled WGS sequence"/>
</dbReference>
<evidence type="ECO:0000313" key="3">
    <source>
        <dbReference type="Proteomes" id="UP000799778"/>
    </source>
</evidence>
<name>A0A6A5XY60_9PLEO</name>
<dbReference type="PANTHER" id="PTHR12203">
    <property type="entry name" value="KDEL LYS-ASP-GLU-LEU CONTAINING - RELATED"/>
    <property type="match status" value="1"/>
</dbReference>
<dbReference type="InterPro" id="IPR006598">
    <property type="entry name" value="CAP10"/>
</dbReference>
<protein>
    <submittedName>
        <fullName evidence="2">Glycosyltransferase family 90 protein</fullName>
    </submittedName>
</protein>